<protein>
    <recommendedName>
        <fullName evidence="4">DUF2868 domain-containing protein</fullName>
    </recommendedName>
</protein>
<keyword evidence="1" id="KW-0812">Transmembrane</keyword>
<keyword evidence="1" id="KW-0472">Membrane</keyword>
<proteinExistence type="predicted"/>
<dbReference type="EMBL" id="JAUQUR010000002">
    <property type="protein sequence ID" value="MDX4069241.1"/>
    <property type="molecule type" value="Genomic_DNA"/>
</dbReference>
<organism evidence="2 3">
    <name type="scientific">Aliarcobacter skirrowii</name>
    <dbReference type="NCBI Taxonomy" id="28200"/>
    <lineage>
        <taxon>Bacteria</taxon>
        <taxon>Pseudomonadati</taxon>
        <taxon>Campylobacterota</taxon>
        <taxon>Epsilonproteobacteria</taxon>
        <taxon>Campylobacterales</taxon>
        <taxon>Arcobacteraceae</taxon>
        <taxon>Aliarcobacter</taxon>
    </lineage>
</organism>
<keyword evidence="1" id="KW-1133">Transmembrane helix</keyword>
<reference evidence="2" key="2">
    <citation type="submission" date="2023-07" db="EMBL/GenBank/DDBJ databases">
        <authorList>
            <person name="Zhang M."/>
            <person name="Zhou G."/>
        </authorList>
    </citation>
    <scope>NUCLEOTIDE SEQUENCE</scope>
    <source>
        <strain evidence="2">BJSY19SF1-2</strain>
    </source>
</reference>
<dbReference type="RefSeq" id="WP_319047970.1">
    <property type="nucleotide sequence ID" value="NZ_JAUQUR010000002.1"/>
</dbReference>
<feature type="transmembrane region" description="Helical" evidence="1">
    <location>
        <begin position="182"/>
        <end position="201"/>
    </location>
</feature>
<feature type="transmembrane region" description="Helical" evidence="1">
    <location>
        <begin position="97"/>
        <end position="115"/>
    </location>
</feature>
<dbReference type="AlphaFoldDB" id="A0AAW9DAJ6"/>
<dbReference type="Proteomes" id="UP001283691">
    <property type="component" value="Unassembled WGS sequence"/>
</dbReference>
<sequence length="334" mass="39526">MTLQDYVKYRKNIHELANNVNTIDKNKYNINDDDYELLINLAKDNIKKNELENTKNHEIHWEDYLNWFFIGSGIFLSLLFQLGYADTESRKINIGAYLFWVITVPIIIFISANIYKYKQANKENSNCFKKLLNVILKIKFIKSDIFKDVIKQSACYQIQFTSIAYSISSIILLLYHTGIKKYIFIWDSTWIGSVIINLYTIPLNFIYSDLIPAEINNISTEFSVGIDSENWLWFLIVLTIIWVIIPRIIILNYYSYKLKKYFKKYLTNNSDSVKLLEDLRKQPENNEDNKDDEYNKNKIFDKFDEIVSQTKELLAKVVIKKSLNKTKDNLLKKD</sequence>
<reference evidence="2" key="1">
    <citation type="journal article" date="2023" name="Front. Microbiol.">
        <title>Genomic diversity and taxonomic marker for Arcobacter species.</title>
        <authorList>
            <person name="Zhou G."/>
            <person name="Gu Y."/>
            <person name="Wang H."/>
            <person name="Chen X."/>
            <person name="Zhang X."/>
            <person name="Shao Z."/>
            <person name="Yan X."/>
            <person name="Zhang J."/>
            <person name="Zhang M."/>
        </authorList>
    </citation>
    <scope>NUCLEOTIDE SEQUENCE</scope>
    <source>
        <strain evidence="2">BJSY19SF1-2</strain>
    </source>
</reference>
<evidence type="ECO:0000256" key="1">
    <source>
        <dbReference type="SAM" id="Phobius"/>
    </source>
</evidence>
<feature type="transmembrane region" description="Helical" evidence="1">
    <location>
        <begin position="231"/>
        <end position="254"/>
    </location>
</feature>
<evidence type="ECO:0000313" key="3">
    <source>
        <dbReference type="Proteomes" id="UP001283691"/>
    </source>
</evidence>
<name>A0AAW9DAJ6_9BACT</name>
<accession>A0AAW9DAJ6</accession>
<gene>
    <name evidence="2" type="ORF">Q6A80_05820</name>
</gene>
<evidence type="ECO:0008006" key="4">
    <source>
        <dbReference type="Google" id="ProtNLM"/>
    </source>
</evidence>
<evidence type="ECO:0000313" key="2">
    <source>
        <dbReference type="EMBL" id="MDX4069241.1"/>
    </source>
</evidence>
<feature type="transmembrane region" description="Helical" evidence="1">
    <location>
        <begin position="64"/>
        <end position="85"/>
    </location>
</feature>
<comment type="caution">
    <text evidence="2">The sequence shown here is derived from an EMBL/GenBank/DDBJ whole genome shotgun (WGS) entry which is preliminary data.</text>
</comment>